<dbReference type="InterPro" id="IPR017853">
    <property type="entry name" value="GH"/>
</dbReference>
<dbReference type="CDD" id="cd06603">
    <property type="entry name" value="GH31_GANC_GANAB_alpha"/>
    <property type="match status" value="1"/>
</dbReference>
<feature type="region of interest" description="Disordered" evidence="8">
    <location>
        <begin position="174"/>
        <end position="208"/>
    </location>
</feature>
<dbReference type="PANTHER" id="PTHR22762">
    <property type="entry name" value="ALPHA-GLUCOSIDASE"/>
    <property type="match status" value="1"/>
</dbReference>
<evidence type="ECO:0000256" key="9">
    <source>
        <dbReference type="SAM" id="SignalP"/>
    </source>
</evidence>
<evidence type="ECO:0000259" key="11">
    <source>
        <dbReference type="Pfam" id="PF21365"/>
    </source>
</evidence>
<dbReference type="InterPro" id="IPR048395">
    <property type="entry name" value="Glyco_hydro_31_C"/>
</dbReference>
<feature type="domain" description="Glycoside hydrolase family 31 TIM barrel" evidence="10">
    <location>
        <begin position="300"/>
        <end position="698"/>
    </location>
</feature>
<keyword evidence="3 9" id="KW-0732">Signal</keyword>
<dbReference type="Pfam" id="PF21365">
    <property type="entry name" value="Glyco_hydro_31_3rd"/>
    <property type="match status" value="1"/>
</dbReference>
<name>A0ABQ8UL30_9EUKA</name>
<evidence type="ECO:0000256" key="5">
    <source>
        <dbReference type="ARBA" id="ARBA00023180"/>
    </source>
</evidence>
<comment type="similarity">
    <text evidence="2 7">Belongs to the glycosyl hydrolase 31 family.</text>
</comment>
<evidence type="ECO:0000313" key="12">
    <source>
        <dbReference type="EMBL" id="KAJ4458943.1"/>
    </source>
</evidence>
<keyword evidence="6 7" id="KW-0326">Glycosidase</keyword>
<dbReference type="Proteomes" id="UP001141327">
    <property type="component" value="Unassembled WGS sequence"/>
</dbReference>
<evidence type="ECO:0000256" key="6">
    <source>
        <dbReference type="ARBA" id="ARBA00023295"/>
    </source>
</evidence>
<evidence type="ECO:0000256" key="2">
    <source>
        <dbReference type="ARBA" id="ARBA00007806"/>
    </source>
</evidence>
<dbReference type="Gene3D" id="3.20.20.80">
    <property type="entry name" value="Glycosidases"/>
    <property type="match status" value="3"/>
</dbReference>
<protein>
    <submittedName>
        <fullName evidence="12">Neutral alpha-glucosidase AB</fullName>
    </submittedName>
</protein>
<evidence type="ECO:0000256" key="3">
    <source>
        <dbReference type="ARBA" id="ARBA00022729"/>
    </source>
</evidence>
<dbReference type="Gene3D" id="2.60.40.1760">
    <property type="entry name" value="glycosyl hydrolase (family 31)"/>
    <property type="match status" value="1"/>
</dbReference>
<sequence>MVRRVSSLIFAVLLLFPALISAVDRSKFRKCSDMSFCRRNRNLLPHTAPFQMQPTLRFSERSILGEIWNTQDNVPLTFELRFYPKGIMRLTVLEKEGLKPRPEVPEVLMPELTPIAYELLSHDHDGARIRIPGSNAAISIHISEFRFDVLVDNELVMQLNPRGLFNFEHFRTKQATPVTPPPPASGDAASTPSDATQPPPMPLAYPADTNDMWDERFGSHFDHKPNVSHVPLGHPPTPTRGLTTGLFWFNAAQTFIDVATTTEGVDTHWWSEAGRLDLFVLVGPTPRRVLEQYVSLTGLPALPPLFAMGYHQCRWNYRDMNDVAQVDAGFDEHDIPYDVLWLDIEHTDGKRYFTWDKNTFADPEKMQNQLAAKGRKLVTIVDPHIKRDPNYHVHKEALEQGYYIKNHDGGVFEGHCWPGLLLAHRPVWLSVSASVAVLCGCVLIFFKVRLPGLSGCRDLDLVFLRWVRACHMDETIGQQVTDDAHPTTDRSSSYPDFLAPQVRQWWSRKFGLDQYRGSTQALHIWNDMNEPSVFSGPEITMPSDCLHLNGQEHREVHNIYGFLYNLASANGLAARNPDERYFILTRSFFAGTQRLGAIWTGDNAAKWEHLAATTPMFLSMGISGLPFVGSDVGGFFGNPNEELFVRWYQAGAFHPFFRGHAHIETKRREPWLFSDAATDRIRSAIKQRYQLLPYLYTAFYNASRTGAPVMRPLWFDFPGEADLLGIDDQFLFGGDVLVKPVTQEGQSSMAVRLPGSQPWYDLQSGALVPSGTVTAGLTMDRIPTYQRAGSILPRWDRPRRSSRPQVFDPYTLVIAPDLAGRAAGSLFLDDGHSRAHERGGYWYRLFEFANQRLSSRAYPAPNPADQAPSLAPVPPALQVPSTSTFAPPRIDRVLIRGVGRLPKAVYTHTFHGQPHFLPSHTHKRTHAQLTTPGGTRTPLRFELDPAGLTLAVRLTAPTVEDWVMELAM</sequence>
<dbReference type="Gene3D" id="2.60.40.1180">
    <property type="entry name" value="Golgi alpha-mannosidase II"/>
    <property type="match status" value="2"/>
</dbReference>
<dbReference type="SUPFAM" id="SSF51445">
    <property type="entry name" value="(Trans)glycosidases"/>
    <property type="match status" value="1"/>
</dbReference>
<dbReference type="EMBL" id="JAPMOS010000024">
    <property type="protein sequence ID" value="KAJ4458943.1"/>
    <property type="molecule type" value="Genomic_DNA"/>
</dbReference>
<gene>
    <name evidence="12" type="ORF">PAPYR_5226</name>
</gene>
<keyword evidence="5" id="KW-0325">Glycoprotein</keyword>
<organism evidence="12 13">
    <name type="scientific">Paratrimastix pyriformis</name>
    <dbReference type="NCBI Taxonomy" id="342808"/>
    <lineage>
        <taxon>Eukaryota</taxon>
        <taxon>Metamonada</taxon>
        <taxon>Preaxostyla</taxon>
        <taxon>Paratrimastigidae</taxon>
        <taxon>Paratrimastix</taxon>
    </lineage>
</organism>
<dbReference type="Pfam" id="PF01055">
    <property type="entry name" value="Glyco_hydro_31_2nd"/>
    <property type="match status" value="1"/>
</dbReference>
<accession>A0ABQ8UL30</accession>
<dbReference type="InterPro" id="IPR000322">
    <property type="entry name" value="Glyco_hydro_31_TIM"/>
</dbReference>
<reference evidence="12" key="1">
    <citation type="journal article" date="2022" name="bioRxiv">
        <title>Genomics of Preaxostyla Flagellates Illuminates Evolutionary Transitions and the Path Towards Mitochondrial Loss.</title>
        <authorList>
            <person name="Novak L.V.F."/>
            <person name="Treitli S.C."/>
            <person name="Pyrih J."/>
            <person name="Halakuc P."/>
            <person name="Pipaliya S.V."/>
            <person name="Vacek V."/>
            <person name="Brzon O."/>
            <person name="Soukal P."/>
            <person name="Eme L."/>
            <person name="Dacks J.B."/>
            <person name="Karnkowska A."/>
            <person name="Elias M."/>
            <person name="Hampl V."/>
        </authorList>
    </citation>
    <scope>NUCLEOTIDE SEQUENCE</scope>
    <source>
        <strain evidence="12">RCP-MX</strain>
    </source>
</reference>
<feature type="chain" id="PRO_5045750013" evidence="9">
    <location>
        <begin position="23"/>
        <end position="968"/>
    </location>
</feature>
<keyword evidence="13" id="KW-1185">Reference proteome</keyword>
<dbReference type="SUPFAM" id="SSF51011">
    <property type="entry name" value="Glycosyl hydrolase domain"/>
    <property type="match status" value="1"/>
</dbReference>
<evidence type="ECO:0000256" key="1">
    <source>
        <dbReference type="ARBA" id="ARBA00004881"/>
    </source>
</evidence>
<evidence type="ECO:0000256" key="8">
    <source>
        <dbReference type="SAM" id="MobiDB-lite"/>
    </source>
</evidence>
<feature type="signal peptide" evidence="9">
    <location>
        <begin position="1"/>
        <end position="22"/>
    </location>
</feature>
<comment type="caution">
    <text evidence="12">The sequence shown here is derived from an EMBL/GenBank/DDBJ whole genome shotgun (WGS) entry which is preliminary data.</text>
</comment>
<dbReference type="PANTHER" id="PTHR22762:SF54">
    <property type="entry name" value="BCDNA.GH04962"/>
    <property type="match status" value="1"/>
</dbReference>
<proteinExistence type="inferred from homology"/>
<keyword evidence="4 7" id="KW-0378">Hydrolase</keyword>
<evidence type="ECO:0000256" key="7">
    <source>
        <dbReference type="RuleBase" id="RU361185"/>
    </source>
</evidence>
<comment type="pathway">
    <text evidence="1">Glycan metabolism.</text>
</comment>
<evidence type="ECO:0000259" key="10">
    <source>
        <dbReference type="Pfam" id="PF01055"/>
    </source>
</evidence>
<feature type="domain" description="Glycosyl hydrolase family 31 C-terminal" evidence="11">
    <location>
        <begin position="706"/>
        <end position="792"/>
    </location>
</feature>
<evidence type="ECO:0000313" key="13">
    <source>
        <dbReference type="Proteomes" id="UP001141327"/>
    </source>
</evidence>
<dbReference type="CDD" id="cd14752">
    <property type="entry name" value="GH31_N"/>
    <property type="match status" value="1"/>
</dbReference>
<evidence type="ECO:0000256" key="4">
    <source>
        <dbReference type="ARBA" id="ARBA00022801"/>
    </source>
</evidence>
<dbReference type="InterPro" id="IPR013780">
    <property type="entry name" value="Glyco_hydro_b"/>
</dbReference>